<comment type="similarity">
    <text evidence="3">Belongs to the HARBI1 family.</text>
</comment>
<feature type="domain" description="DDE Tnp4" evidence="9">
    <location>
        <begin position="162"/>
        <end position="321"/>
    </location>
</feature>
<dbReference type="GO" id="GO:0005634">
    <property type="term" value="C:nucleus"/>
    <property type="evidence" value="ECO:0007669"/>
    <property type="project" value="UniProtKB-SubCell"/>
</dbReference>
<dbReference type="GO" id="GO:0004518">
    <property type="term" value="F:nuclease activity"/>
    <property type="evidence" value="ECO:0007669"/>
    <property type="project" value="UniProtKB-KW"/>
</dbReference>
<evidence type="ECO:0000313" key="11">
    <source>
        <dbReference type="EMBL" id="KNF03566.1"/>
    </source>
</evidence>
<comment type="caution">
    <text evidence="11">The sequence shown here is derived from an EMBL/GenBank/DDBJ whole genome shotgun (WGS) entry which is preliminary data.</text>
</comment>
<evidence type="ECO:0000256" key="4">
    <source>
        <dbReference type="ARBA" id="ARBA00022722"/>
    </source>
</evidence>
<dbReference type="GO" id="GO:0016787">
    <property type="term" value="F:hydrolase activity"/>
    <property type="evidence" value="ECO:0007669"/>
    <property type="project" value="UniProtKB-KW"/>
</dbReference>
<evidence type="ECO:0000256" key="1">
    <source>
        <dbReference type="ARBA" id="ARBA00001968"/>
    </source>
</evidence>
<proteinExistence type="inferred from homology"/>
<gene>
    <name evidence="11" type="ORF">PSTG_03091</name>
</gene>
<accession>A0A0L0VWB8</accession>
<dbReference type="PANTHER" id="PTHR22930">
    <property type="match status" value="1"/>
</dbReference>
<evidence type="ECO:0000256" key="6">
    <source>
        <dbReference type="ARBA" id="ARBA00022801"/>
    </source>
</evidence>
<organism evidence="11 12">
    <name type="scientific">Puccinia striiformis f. sp. tritici PST-78</name>
    <dbReference type="NCBI Taxonomy" id="1165861"/>
    <lineage>
        <taxon>Eukaryota</taxon>
        <taxon>Fungi</taxon>
        <taxon>Dikarya</taxon>
        <taxon>Basidiomycota</taxon>
        <taxon>Pucciniomycotina</taxon>
        <taxon>Pucciniomycetes</taxon>
        <taxon>Pucciniales</taxon>
        <taxon>Pucciniaceae</taxon>
        <taxon>Puccinia</taxon>
    </lineage>
</organism>
<keyword evidence="5" id="KW-0479">Metal-binding</keyword>
<dbReference type="Proteomes" id="UP000054564">
    <property type="component" value="Unassembled WGS sequence"/>
</dbReference>
<evidence type="ECO:0000313" key="12">
    <source>
        <dbReference type="Proteomes" id="UP000054564"/>
    </source>
</evidence>
<evidence type="ECO:0000259" key="10">
    <source>
        <dbReference type="Pfam" id="PF26138"/>
    </source>
</evidence>
<evidence type="ECO:0000256" key="8">
    <source>
        <dbReference type="SAM" id="SignalP"/>
    </source>
</evidence>
<dbReference type="InterPro" id="IPR045249">
    <property type="entry name" value="HARBI1-like"/>
</dbReference>
<dbReference type="PANTHER" id="PTHR22930:SF285">
    <property type="entry name" value="PROTEIN ALP1-LIKE"/>
    <property type="match status" value="1"/>
</dbReference>
<dbReference type="EMBL" id="AJIL01000016">
    <property type="protein sequence ID" value="KNF03566.1"/>
    <property type="molecule type" value="Genomic_DNA"/>
</dbReference>
<dbReference type="AlphaFoldDB" id="A0A0L0VWB8"/>
<keyword evidence="12" id="KW-1185">Reference proteome</keyword>
<dbReference type="Pfam" id="PF13359">
    <property type="entry name" value="DDE_Tnp_4"/>
    <property type="match status" value="1"/>
</dbReference>
<feature type="signal peptide" evidence="8">
    <location>
        <begin position="1"/>
        <end position="25"/>
    </location>
</feature>
<keyword evidence="6" id="KW-0378">Hydrolase</keyword>
<keyword evidence="8" id="KW-0732">Signal</keyword>
<feature type="domain" description="DUF8040" evidence="10">
    <location>
        <begin position="48"/>
        <end position="128"/>
    </location>
</feature>
<reference evidence="12" key="1">
    <citation type="submission" date="2014-03" db="EMBL/GenBank/DDBJ databases">
        <title>The Genome Sequence of Puccinia striiformis f. sp. tritici PST-78.</title>
        <authorList>
            <consortium name="The Broad Institute Genome Sequencing Platform"/>
            <person name="Cuomo C."/>
            <person name="Hulbert S."/>
            <person name="Chen X."/>
            <person name="Walker B."/>
            <person name="Young S.K."/>
            <person name="Zeng Q."/>
            <person name="Gargeya S."/>
            <person name="Fitzgerald M."/>
            <person name="Haas B."/>
            <person name="Abouelleil A."/>
            <person name="Alvarado L."/>
            <person name="Arachchi H.M."/>
            <person name="Berlin A.M."/>
            <person name="Chapman S.B."/>
            <person name="Goldberg J."/>
            <person name="Griggs A."/>
            <person name="Gujja S."/>
            <person name="Hansen M."/>
            <person name="Howarth C."/>
            <person name="Imamovic A."/>
            <person name="Larimer J."/>
            <person name="McCowan C."/>
            <person name="Montmayeur A."/>
            <person name="Murphy C."/>
            <person name="Neiman D."/>
            <person name="Pearson M."/>
            <person name="Priest M."/>
            <person name="Roberts A."/>
            <person name="Saif S."/>
            <person name="Shea T."/>
            <person name="Sisk P."/>
            <person name="Sykes S."/>
            <person name="Wortman J."/>
            <person name="Nusbaum C."/>
            <person name="Birren B."/>
        </authorList>
    </citation>
    <scope>NUCLEOTIDE SEQUENCE [LARGE SCALE GENOMIC DNA]</scope>
    <source>
        <strain evidence="12">race PST-78</strain>
    </source>
</reference>
<dbReference type="InterPro" id="IPR027806">
    <property type="entry name" value="HARBI1_dom"/>
</dbReference>
<sequence>MINLSITQKAALALFALFLMRELDKEDLLPYYGDGGQATHVRFLLHEARPELFREATGLERPTIDALVNKLICKGLLEDGRLVTVEEQLLIFLHIIVHNDSMREAALRFRRGLFTVHRYFHHVLGALANLYPKYVNLNPKEDASEQLEDPKYHAFKTCLGALDGVMIPIGLPISQQRSYQNRKQVIAKNVIAVVNFNLQFLYVLAGWEGSAHDSRVIGDAFDKGFSVPDGHYHLGDAGYALQNGVLTPFQAVRYHLKEQATCGLKPANPKELFNLRHALLRNVVERIFGCLKAKFKILTTPSEHNVHSQVQLVYAITMLWNFLRHHDQYEDIPEVDEVAQANQEEDDNLNLAATGNLYCRSRADDTAMICKCNRLADKMWNQYQQYTSQR</sequence>
<name>A0A0L0VWB8_9BASI</name>
<protein>
    <submittedName>
        <fullName evidence="11">Uncharacterized protein</fullName>
    </submittedName>
</protein>
<dbReference type="OrthoDB" id="1681765at2759"/>
<evidence type="ECO:0000256" key="5">
    <source>
        <dbReference type="ARBA" id="ARBA00022723"/>
    </source>
</evidence>
<evidence type="ECO:0000256" key="3">
    <source>
        <dbReference type="ARBA" id="ARBA00006958"/>
    </source>
</evidence>
<dbReference type="STRING" id="1165861.A0A0L0VWB8"/>
<evidence type="ECO:0000256" key="7">
    <source>
        <dbReference type="ARBA" id="ARBA00023242"/>
    </source>
</evidence>
<comment type="cofactor">
    <cofactor evidence="1">
        <name>a divalent metal cation</name>
        <dbReference type="ChEBI" id="CHEBI:60240"/>
    </cofactor>
</comment>
<comment type="subcellular location">
    <subcellularLocation>
        <location evidence="2">Nucleus</location>
    </subcellularLocation>
</comment>
<dbReference type="GO" id="GO:0046872">
    <property type="term" value="F:metal ion binding"/>
    <property type="evidence" value="ECO:0007669"/>
    <property type="project" value="UniProtKB-KW"/>
</dbReference>
<keyword evidence="7" id="KW-0539">Nucleus</keyword>
<feature type="chain" id="PRO_5005550543" evidence="8">
    <location>
        <begin position="26"/>
        <end position="390"/>
    </location>
</feature>
<dbReference type="InterPro" id="IPR058353">
    <property type="entry name" value="DUF8040"/>
</dbReference>
<evidence type="ECO:0000256" key="2">
    <source>
        <dbReference type="ARBA" id="ARBA00004123"/>
    </source>
</evidence>
<keyword evidence="4" id="KW-0540">Nuclease</keyword>
<evidence type="ECO:0000259" key="9">
    <source>
        <dbReference type="Pfam" id="PF13359"/>
    </source>
</evidence>
<dbReference type="Pfam" id="PF26138">
    <property type="entry name" value="DUF8040"/>
    <property type="match status" value="1"/>
</dbReference>